<organism evidence="1 2">
    <name type="scientific">Floridaenema flaviceps BLCC-F50</name>
    <dbReference type="NCBI Taxonomy" id="3153642"/>
    <lineage>
        <taxon>Bacteria</taxon>
        <taxon>Bacillati</taxon>
        <taxon>Cyanobacteriota</taxon>
        <taxon>Cyanophyceae</taxon>
        <taxon>Oscillatoriophycideae</taxon>
        <taxon>Aerosakkonematales</taxon>
        <taxon>Aerosakkonemataceae</taxon>
        <taxon>Floridanema</taxon>
        <taxon>Floridanema flaviceps</taxon>
    </lineage>
</organism>
<comment type="caution">
    <text evidence="1">The sequence shown here is derived from an EMBL/GenBank/DDBJ whole genome shotgun (WGS) entry which is preliminary data.</text>
</comment>
<proteinExistence type="predicted"/>
<reference evidence="1 2" key="1">
    <citation type="submission" date="2024-09" db="EMBL/GenBank/DDBJ databases">
        <title>Floridaenema gen nov. (Aerosakkonemataceae, Aerosakkonematales ord. nov., Cyanobacteria) from benthic tropical and subtropical fresh waters, with the description of four new species.</title>
        <authorList>
            <person name="Moretto J.A."/>
            <person name="Berthold D.E."/>
            <person name="Lefler F.W."/>
            <person name="Huang I.-S."/>
            <person name="Laughinghouse H. IV."/>
        </authorList>
    </citation>
    <scope>NUCLEOTIDE SEQUENCE [LARGE SCALE GENOMIC DNA]</scope>
    <source>
        <strain evidence="1 2">BLCC-F50</strain>
    </source>
</reference>
<evidence type="ECO:0000313" key="1">
    <source>
        <dbReference type="EMBL" id="MFB2898417.1"/>
    </source>
</evidence>
<evidence type="ECO:0000313" key="2">
    <source>
        <dbReference type="Proteomes" id="UP001576784"/>
    </source>
</evidence>
<dbReference type="RefSeq" id="WP_413268020.1">
    <property type="nucleotide sequence ID" value="NZ_JBHFNR010000289.1"/>
</dbReference>
<gene>
    <name evidence="1" type="ORF">ACE1CI_36335</name>
</gene>
<accession>A0ABV4Y3D7</accession>
<dbReference type="EMBL" id="JBHFNR010000289">
    <property type="protein sequence ID" value="MFB2898417.1"/>
    <property type="molecule type" value="Genomic_DNA"/>
</dbReference>
<sequence>MISAITLKEIKTFFNVLVATEGMTFEAFISSKLNAIASVESCHSQHSRFEDVTFWQTCF</sequence>
<keyword evidence="2" id="KW-1185">Reference proteome</keyword>
<name>A0ABV4Y3D7_9CYAN</name>
<dbReference type="Proteomes" id="UP001576784">
    <property type="component" value="Unassembled WGS sequence"/>
</dbReference>
<protein>
    <submittedName>
        <fullName evidence="1">Uncharacterized protein</fullName>
    </submittedName>
</protein>